<dbReference type="STRING" id="1715693.PH7735_03273"/>
<accession>A0A0N7MA89</accession>
<sequence>MNIAATIELIKKSPYFNSDWYLSKYPDVEMLGLDPVLHYLRYGALLGRQPSAEFDAEYYLETYKDVADAGLNPLVHFLRYGLLEGRFPSEKHATESVTPPKVVSGPKKQQQRANLPVRDIEAKLWGGFSDLALLDLLAVLDSDSYDKASKAHAAFVLGRWHALNEEWEAAIASLREIRRYDIRIYRSKKCKVLLVQCLIKAGDYKPASEVIDFALNKGPDGDFALAQCNMLHAQKGEAAAADRLESINQIYRAFDLSEVSLEAPDRGFVFDNFKYDLPPQKTVEGPLVSILMPVYKAGEFIDVALKSLLSQTWHNLEIIAVDDCSPDDSWDRLSAWAARDNRLKIFKNPRNLGAYPTRNQALELSMGQYITVHDSDDWSHPQMIEMQMKELLADDRLKVTCSSMARVYPDMDFILRPQRGNLEYVHRSYPSVMLARSDLERLGRWDGVSANADDEFVQRARVAWGQDAVKDIMPAVPFSFFLVHENSLTQQKGTNLNSLTFGIRKEYARSAAHWRKKRAEQDLPELTLARTDNKTPFPIPMGLAPKDWEKNTQYDIVLITDMSLLGGTRRCNESYIKAAVDLGLRVGLFHWPRYDLRLAEVADEYLELAYNKNVDILVREDKVSCKHVLIHHPPILKYRIDAVPEIETQGVSILINQSPMQLYSQAPFYYDPAEVETLCKELFEKTPTWIPIAPRVTRILEEVGGYDPVLKEIWSPPFHGALPDEPPAVPADLGAQRPIVLGRHARNHWTKWPGTPEALRDAYCADRANISVKLLGGAETPKKMLETLPDNWEVLEFDSVQVKDFVDGLDFFLHYINEDYIEEFGRNIMEAMAASRVVILPHSFRDTFGDAAVYCEPKGVSEMVESLWSNPDLYKAQVQKGFDFVIKNCSQEVVKDRLQRMITSA</sequence>
<evidence type="ECO:0000256" key="3">
    <source>
        <dbReference type="SAM" id="MobiDB-lite"/>
    </source>
</evidence>
<dbReference type="Gene3D" id="3.90.550.10">
    <property type="entry name" value="Spore Coat Polysaccharide Biosynthesis Protein SpsA, Chain A"/>
    <property type="match status" value="1"/>
</dbReference>
<evidence type="ECO:0000313" key="6">
    <source>
        <dbReference type="Proteomes" id="UP000051870"/>
    </source>
</evidence>
<dbReference type="PANTHER" id="PTHR22916:SF51">
    <property type="entry name" value="GLYCOSYLTRANSFERASE EPSH-RELATED"/>
    <property type="match status" value="1"/>
</dbReference>
<dbReference type="SUPFAM" id="SSF48452">
    <property type="entry name" value="TPR-like"/>
    <property type="match status" value="1"/>
</dbReference>
<dbReference type="RefSeq" id="WP_058312445.1">
    <property type="nucleotide sequence ID" value="NZ_CYTW01000004.1"/>
</dbReference>
<dbReference type="EC" id="2.4.-.-" evidence="5"/>
<dbReference type="PANTHER" id="PTHR22916">
    <property type="entry name" value="GLYCOSYLTRANSFERASE"/>
    <property type="match status" value="1"/>
</dbReference>
<dbReference type="Pfam" id="PF00535">
    <property type="entry name" value="Glycos_transf_2"/>
    <property type="match status" value="1"/>
</dbReference>
<dbReference type="AlphaFoldDB" id="A0A0N7MA89"/>
<dbReference type="EMBL" id="CYTW01000004">
    <property type="protein sequence ID" value="CUK08641.1"/>
    <property type="molecule type" value="Genomic_DNA"/>
</dbReference>
<keyword evidence="6" id="KW-1185">Reference proteome</keyword>
<dbReference type="InterPro" id="IPR011990">
    <property type="entry name" value="TPR-like_helical_dom_sf"/>
</dbReference>
<dbReference type="SUPFAM" id="SSF53448">
    <property type="entry name" value="Nucleotide-diphospho-sugar transferases"/>
    <property type="match status" value="1"/>
</dbReference>
<name>A0A0N7MA89_9RHOB</name>
<gene>
    <name evidence="5" type="primary">epsH_1</name>
    <name evidence="5" type="ORF">PH7735_03273</name>
</gene>
<protein>
    <submittedName>
        <fullName evidence="5">Putative glycosyltransferase EpsH</fullName>
        <ecNumber evidence="5">2.4.-.-</ecNumber>
    </submittedName>
</protein>
<proteinExistence type="predicted"/>
<evidence type="ECO:0000313" key="5">
    <source>
        <dbReference type="EMBL" id="CUK08641.1"/>
    </source>
</evidence>
<dbReference type="Gene3D" id="3.40.50.2000">
    <property type="entry name" value="Glycogen Phosphorylase B"/>
    <property type="match status" value="1"/>
</dbReference>
<evidence type="ECO:0000256" key="1">
    <source>
        <dbReference type="ARBA" id="ARBA00022676"/>
    </source>
</evidence>
<dbReference type="GeneID" id="83882253"/>
<reference evidence="6" key="1">
    <citation type="submission" date="2015-09" db="EMBL/GenBank/DDBJ databases">
        <authorList>
            <person name="Rodrigo-Torres Lidia"/>
            <person name="Arahal R.David."/>
        </authorList>
    </citation>
    <scope>NUCLEOTIDE SEQUENCE [LARGE SCALE GENOMIC DNA]</scope>
    <source>
        <strain evidence="6">CECT 7735</strain>
    </source>
</reference>
<dbReference type="SUPFAM" id="SSF53756">
    <property type="entry name" value="UDP-Glycosyltransferase/glycogen phosphorylase"/>
    <property type="match status" value="1"/>
</dbReference>
<dbReference type="InterPro" id="IPR029044">
    <property type="entry name" value="Nucleotide-diphossugar_trans"/>
</dbReference>
<dbReference type="Proteomes" id="UP000051870">
    <property type="component" value="Unassembled WGS sequence"/>
</dbReference>
<keyword evidence="1 5" id="KW-0328">Glycosyltransferase</keyword>
<dbReference type="GO" id="GO:0016758">
    <property type="term" value="F:hexosyltransferase activity"/>
    <property type="evidence" value="ECO:0007669"/>
    <property type="project" value="UniProtKB-ARBA"/>
</dbReference>
<feature type="domain" description="Glycosyltransferase 2-like" evidence="4">
    <location>
        <begin position="289"/>
        <end position="405"/>
    </location>
</feature>
<evidence type="ECO:0000256" key="2">
    <source>
        <dbReference type="ARBA" id="ARBA00022679"/>
    </source>
</evidence>
<evidence type="ECO:0000259" key="4">
    <source>
        <dbReference type="Pfam" id="PF00535"/>
    </source>
</evidence>
<keyword evidence="2 5" id="KW-0808">Transferase</keyword>
<feature type="region of interest" description="Disordered" evidence="3">
    <location>
        <begin position="91"/>
        <end position="110"/>
    </location>
</feature>
<dbReference type="CDD" id="cd00761">
    <property type="entry name" value="Glyco_tranf_GTA_type"/>
    <property type="match status" value="1"/>
</dbReference>
<dbReference type="InterPro" id="IPR001173">
    <property type="entry name" value="Glyco_trans_2-like"/>
</dbReference>
<organism evidence="5 6">
    <name type="scientific">Shimia thalassica</name>
    <dbReference type="NCBI Taxonomy" id="1715693"/>
    <lineage>
        <taxon>Bacteria</taxon>
        <taxon>Pseudomonadati</taxon>
        <taxon>Pseudomonadota</taxon>
        <taxon>Alphaproteobacteria</taxon>
        <taxon>Rhodobacterales</taxon>
        <taxon>Roseobacteraceae</taxon>
    </lineage>
</organism>